<evidence type="ECO:0000256" key="2">
    <source>
        <dbReference type="SAM" id="Phobius"/>
    </source>
</evidence>
<dbReference type="InterPro" id="IPR036465">
    <property type="entry name" value="vWFA_dom_sf"/>
</dbReference>
<gene>
    <name evidence="4" type="ORF">H4Q32_025747</name>
</gene>
<evidence type="ECO:0000256" key="1">
    <source>
        <dbReference type="SAM" id="MobiDB-lite"/>
    </source>
</evidence>
<dbReference type="CDD" id="cd00198">
    <property type="entry name" value="vWFA"/>
    <property type="match status" value="6"/>
</dbReference>
<feature type="domain" description="VWFA" evidence="3">
    <location>
        <begin position="2965"/>
        <end position="3157"/>
    </location>
</feature>
<dbReference type="InterPro" id="IPR002035">
    <property type="entry name" value="VWF_A"/>
</dbReference>
<evidence type="ECO:0000313" key="4">
    <source>
        <dbReference type="EMBL" id="KAI2646117.1"/>
    </source>
</evidence>
<dbReference type="SMART" id="SM00327">
    <property type="entry name" value="VWA"/>
    <property type="match status" value="5"/>
</dbReference>
<comment type="caution">
    <text evidence="4">The sequence shown here is derived from an EMBL/GenBank/DDBJ whole genome shotgun (WGS) entry which is preliminary data.</text>
</comment>
<feature type="domain" description="VWFA" evidence="3">
    <location>
        <begin position="1535"/>
        <end position="1728"/>
    </location>
</feature>
<name>A0ABQ8L611_LABRO</name>
<dbReference type="InterPro" id="IPR013642">
    <property type="entry name" value="CLCA_N"/>
</dbReference>
<reference evidence="4 5" key="1">
    <citation type="submission" date="2022-01" db="EMBL/GenBank/DDBJ databases">
        <title>A high-quality chromosome-level genome assembly of rohu carp, Labeo rohita.</title>
        <authorList>
            <person name="Arick M.A. II"/>
            <person name="Hsu C.-Y."/>
            <person name="Magbanua Z."/>
            <person name="Pechanova O."/>
            <person name="Grover C."/>
            <person name="Miller E."/>
            <person name="Thrash A."/>
            <person name="Ezzel L."/>
            <person name="Alam S."/>
            <person name="Benzie J."/>
            <person name="Hamilton M."/>
            <person name="Karsi A."/>
            <person name="Lawrence M.L."/>
            <person name="Peterson D.G."/>
        </authorList>
    </citation>
    <scope>NUCLEOTIDE SEQUENCE [LARGE SCALE GENOMIC DNA]</scope>
    <source>
        <strain evidence="5">BAU-BD-2019</strain>
        <tissue evidence="4">Blood</tissue>
    </source>
</reference>
<feature type="transmembrane region" description="Helical" evidence="2">
    <location>
        <begin position="2130"/>
        <end position="2155"/>
    </location>
</feature>
<evidence type="ECO:0000313" key="5">
    <source>
        <dbReference type="Proteomes" id="UP000830375"/>
    </source>
</evidence>
<dbReference type="InterPro" id="IPR051266">
    <property type="entry name" value="CLCR"/>
</dbReference>
<feature type="compositionally biased region" description="Polar residues" evidence="1">
    <location>
        <begin position="2094"/>
        <end position="2116"/>
    </location>
</feature>
<feature type="region of interest" description="Disordered" evidence="1">
    <location>
        <begin position="2162"/>
        <end position="2187"/>
    </location>
</feature>
<organism evidence="4 5">
    <name type="scientific">Labeo rohita</name>
    <name type="common">Indian major carp</name>
    <name type="synonym">Cyprinus rohita</name>
    <dbReference type="NCBI Taxonomy" id="84645"/>
    <lineage>
        <taxon>Eukaryota</taxon>
        <taxon>Metazoa</taxon>
        <taxon>Chordata</taxon>
        <taxon>Craniata</taxon>
        <taxon>Vertebrata</taxon>
        <taxon>Euteleostomi</taxon>
        <taxon>Actinopterygii</taxon>
        <taxon>Neopterygii</taxon>
        <taxon>Teleostei</taxon>
        <taxon>Ostariophysi</taxon>
        <taxon>Cypriniformes</taxon>
        <taxon>Cyprinidae</taxon>
        <taxon>Labeoninae</taxon>
        <taxon>Labeonini</taxon>
        <taxon>Labeo</taxon>
    </lineage>
</organism>
<dbReference type="EMBL" id="JACTAM010001885">
    <property type="protein sequence ID" value="KAI2646117.1"/>
    <property type="molecule type" value="Genomic_DNA"/>
</dbReference>
<dbReference type="Gene3D" id="3.40.50.410">
    <property type="entry name" value="von Willebrand factor, type A domain"/>
    <property type="match status" value="6"/>
</dbReference>
<feature type="transmembrane region" description="Helical" evidence="2">
    <location>
        <begin position="1198"/>
        <end position="1223"/>
    </location>
</feature>
<dbReference type="PANTHER" id="PTHR10579">
    <property type="entry name" value="CALCIUM-ACTIVATED CHLORIDE CHANNEL REGULATOR"/>
    <property type="match status" value="1"/>
</dbReference>
<dbReference type="PANTHER" id="PTHR10579:SF172">
    <property type="entry name" value="CALCIUM-ACTIVATED CHLORIDE CHANNEL REGULATOR 4 PRECURSOR-RELATED"/>
    <property type="match status" value="1"/>
</dbReference>
<dbReference type="Gene3D" id="2.60.40.10">
    <property type="entry name" value="Immunoglobulins"/>
    <property type="match status" value="3"/>
</dbReference>
<dbReference type="SUPFAM" id="SSF53300">
    <property type="entry name" value="vWA-like"/>
    <property type="match status" value="6"/>
</dbReference>
<protein>
    <submittedName>
        <fullName evidence="4">Calcium-activated chloride channel regulator 3A-1</fullName>
    </submittedName>
</protein>
<feature type="transmembrane region" description="Helical" evidence="2">
    <location>
        <begin position="1008"/>
        <end position="1033"/>
    </location>
</feature>
<dbReference type="PROSITE" id="PS50234">
    <property type="entry name" value="VWFA"/>
    <property type="match status" value="4"/>
</dbReference>
<feature type="transmembrane region" description="Helical" evidence="2">
    <location>
        <begin position="3540"/>
        <end position="3565"/>
    </location>
</feature>
<dbReference type="Pfam" id="PF00092">
    <property type="entry name" value="VWA"/>
    <property type="match status" value="4"/>
</dbReference>
<feature type="domain" description="VWFA" evidence="3">
    <location>
        <begin position="3808"/>
        <end position="3945"/>
    </location>
</feature>
<feature type="domain" description="VWFA" evidence="3">
    <location>
        <begin position="459"/>
        <end position="629"/>
    </location>
</feature>
<proteinExistence type="predicted"/>
<accession>A0ABQ8L611</accession>
<dbReference type="InterPro" id="IPR013783">
    <property type="entry name" value="Ig-like_fold"/>
</dbReference>
<feature type="compositionally biased region" description="Basic residues" evidence="1">
    <location>
        <begin position="2176"/>
        <end position="2187"/>
    </location>
</feature>
<feature type="region of interest" description="Disordered" evidence="1">
    <location>
        <begin position="2093"/>
        <end position="2122"/>
    </location>
</feature>
<dbReference type="Proteomes" id="UP000830375">
    <property type="component" value="Unassembled WGS sequence"/>
</dbReference>
<keyword evidence="2" id="KW-0812">Transmembrane</keyword>
<sequence>MPDRSRGLSGGSGTDNVSTTFTRSLLRFQRPSDRNGLCADHRLKTSSSILSLSLSPMRSIATGFRNMVAMQIPMLGYLKWRKGAQSTTLTISALVQWHGRTRDNWCMQWLQGSASSEKKLKKLPNAWPSGMQNLVDNYQFMPVKNPFIKQGLGVVVHLNSGAMDSRSVFVLVWMLLSSTSTGIKLDGNGYVDVIIAISSKVPQENRLIDKIKEMVTEGSLYLYDALDKKVYFKEATILVPPHWNGTNFAKARTESFEKAKIRIDNANPAYCNEPYTNQYGECGAEGEYTHFTPEYLLNDIFILHYGSRGRVFVHEWAHLRWGVYDEFNREKPFYHSNGRIEATRCSKNIKGQIYEVTAGGCLQPCHIDPQTLLPTKDCTFFPDRNQITNSSIMFFPSLNVNAFCQENEHNYEAPNMQNKKCGKATWTDSVDKDALHSLKPLQSPPPPPSFKVVQRKQRVVCLILDVSGSMWGPRILQQQQAATHFLRNIIEYQARVGIVIFSTEASTLSPLTTIDSDATRENLIKLLPSVAGGSTYICKGLSLSLQVLRADNGDVLGDELIFLTDGMATDIIADCAPSAIQSGAIIHTLAFGNSADPALTEMANKTGGIFLSPSDDVTSNHLMDAFASLTLSTGDYTNEPVQLESAGARTSDWFNGTVSVDQTVGNKTTFVIIYETTFPSIYIQSPSDLIYNTASMSHDGSLKTVFLKVPGTAEPGDWKYSIHSTTNQALTITVTSQAARDDIPPIIVKTHMNQQFSDGTKPMIVFAEVSQNYRPVINADVWATLESETGPVHTLQLLDNGAGADAFKEDGIYSRYFTKMVNGRSSLKVKVKNQDGQARFAILYLSGCMLNVQLNPLEVKNFTRTDTGESFVVTTSGTPPNFPPNRITDLSAEIQEDTVLLSWTAPGEDLDQGTAKSYEIRWSFNLDMLRFNFSNGHAVNTPAISPQKAGSVEQHSFNLNITIQNGTTLFFAIQSKDKLNATSETSNIAQASKIIPGPKPISCQEINLIVIVISLSLGTMVICSNTAVIIWAVRCKKRSTKMQLNPLEVKNFTRTDTGESFVVTTSGTLPNFPPNRITDLSAEIQEDTVLLNWTAPGEDLDQGTAKSYEIRWSFDLDMLRFNFSNGHAVNTTAISPQKAGSVEQHSFNLNITIQNGTTLFFAIQSKDKLNATSETSNIAQASKIIPGPKPISSQEINLIVIVSSLCVGTVVISFTTAVIIWAVRCKKRSTKTMDSRTVFVSLWMLLSSTASGIRLDGNGYVDIVIAIGSKVPQDDTLIDKIKEMVTEGSFYLYDALDEKVYFREVTILVPPEWNGTDFTRARTESFGRAKIRIDNANPFYGVEPYTNLYGECGTEGEYIHFTPEYLLNDDLIELYGARGRVFVHEWAHVRWGVYDEYNGKQPFYHSDGQIEATRCSKDIIGQFREVTAERFLRPCLIDPQTSLYTGNCTFFPDRNQITNSSIMYFPSLDPVTAFCQENEHNNEAPNMQNKKCANKATWTVIFEDSVDKDALRSLKPPEIPPPPPSFRIVQRKTRVVCLILDVSGSMRGPRILQLQQAATHFLRNIFEDQARVGIVTFSTFASTLSPLTTIDSDTTRENLIKLLPKAADGWTNMCLGLSQGLQVLRGDNGNVLGDELIFLTDGQATDDIRSCAPIAIESGAIIHTLAFGNRADPVLIEMSDKTASDDVTSNQLMDAFASLILSTGDYTKEPVQLESAGKTTSDWFNGTVSVDQTVGNKTSFVIIYGIGFPSIYIQSPSGLVYTQTNMSHDRLLKTITLNIPGTAEPGDWKYSIQTTIIQSLTITVTSQASHDDVNPIIVKTHMNQQSSDGTKPMIVFAEVSHNYRPVINAEVWATLESETGSVHTLQLLDNGAGADAFKDDGIYSRYFIQLENGRNSLKIRVTNQEGQTRFAAQKQSGAPYVPGYVLNGVVELNPPKPPVSVEPLEVENFTRTATGESFVVTLSGTTPPNFPPNRITDLSAEIQEDTVLLSWTAPGEDLDQGTAKSYEIRWSFDLDMLRNNFSNSHAVNTSGVSPQEAGLVEQHSFNFSFPIQNGTILFFAVQSEDEQNAKSETSNIAQASKILPAPILPVISTPKPTGISTSKPTGISTPKPTGISNPRPPGISNPGMNLTVLVISLCAVTMVICFIVAVTTLAVRRRNLAAETPPNGHYPTTIEKKKKKTQRERKNKATWTVILEDSVDSAALRSLKPPESPPSPPSFKIVQYQQVVCLILDVSSSMAGSRILLQQQAARHFLTNIIEDQAIVGIVTFSTSAFTLSRLTTIDILQEDSVDVLGDEIIFLTDGQATDNIDGCAPEAIQSGAIISTVAFGRNAANALLVMAEHRDNVIKNGRESGSVGQYQYQTAGNKTSFVMYEKSFPSIYIQSLSGSIYTNMIHDGLLKTATLNVQELQSDGTKAMIVFAEVSQNYRPVINADVWATLESETGAVHTLQLLDNEAGADASQGDGIYSRYFTNIVNGRSSLKVRVKNQDGQTRFAGQKNSSALYVPAYVYFGIPMLGSAAESSKAFSFTRTAIGESSEVKLSSATPPNFPPNRITDLRSRRTLCSLAGQHLVRTSTKGQHIFPPLKLNPMTGGAMTMICFETSSVMFMQSTQLMSHFGRLDQLNSTRSISVFQSKMAPYSSLQFTGVAVHLNAAAMASRMVFLLLWMLLPFTSTGIKLDGNGYVDIIIAIGSKVSQDNRLIDAIKDIVTNGSLYLYEALDKKVYFKEATILVPSHWTSKDFSKARTESFEKAKIRIDHANPAYGVEPYTNQYEECGAEGEYIHFTPEYLLNDTVIQLYGSRGYCHLSFSTYTVYVYHEVMKGKVFVHEWAHMRWGVYDETSDKKTFYHSNGQIEATRCSKNIKGQFYEVTAGGSLQLCCIDPQTSLFTEDCKFFPDKNQNPDCSLMFIPSLDSLQACKIKKCGNKATSTVIFEDSVDKEALQSLKPHQPLPPPPSFKVVQRMQRVVCLILDVSGSMQGSRILLQQQAATHSLRNVIEYQASVGIVTFSTSASTLSHLITTDSDTTRKKKSLINLLPKVADGSTNMCFGLNQGLQVLQDDNEDVLGDELIFLTDGQATDDIDGCAPPAIQSGAIIHTLAFSKSATNALKVMAESTEYHTTAGNYFPMQKCFMMKIGGKFIFATDDLTSNQLMDAFASLTLSTGDYTKEPVLRVLEQEHLIGSMGQYQWISGWTVGNKTSFVIIYGTRFPSIYIQSPSGSVYTQTNMINDGSLKTVTLNVPGTAEYPNHNTSGFDYNSNNSQAAQDDVPPIIVRTHMNQQSSDDTKPIIVFAEVSQNYRPVINAEVWAILESETGSVHRLQLLDNGAGADASQGDGIYSRYFTKMVNGRSNLKVRVNNQDGQTRFAVSKKSGVVQLNPPKPPVSVEPLEVGSFTRTATGESFEVKLPGTAPPNFPPNRITDLSAEIQEDTVLLSWTAPGEDLDQGTAKSYEIRWSADLDMLRDSFSNGHAVNAAAVSPQEAGLVEQHSFNLSFPIQNGTILFFAVKSEDEQNAKSETSNIAQASKIIPAPKPPGILNTGINLTVLVISVSVVTMVICVIIAVTTWVVKRKKNSLLKVSHRFTNFTTYREVQVSTFCSENEHNYEAPNTQNKKKKCVKATWTGSLVAVDLNSTAMDSRTVLIVYFAGKVFVHEWAHLRWGVFDETIDKKPFYIFNRHCEATRLLLEDLFNGAAWIHKLHYLQRSASFFPNKNQNTNSSLMFLPSLDSVSTFCRENEHNYEAPNMLNDKCGKATWTVIFEDSLDKDALHSLKPLQSPPPPPSFKVVQRKQRAGPRILQQQQAATHFLRNIIEDQARVGIVTFSSSAATLSPLTTIDSDTTRENLIKLLPKVTGGSTNMCLGLSQGLQVLQKDGDVSGDELIFLTDGMATDNIAGCAPSAIQSGAIIHTVAFGNSADPALTEIANKTGGIFKIASDSIASNQLMDAFASLTLSTGDYTSLVYTQTNMIHDVSLKTVTLNVPGTAETGDWKYSIQTKILQAFTIIVTMMAVINAEVWATLESENGPVKTLQLLDNGAGADTAQDDGIYSRYFTKIVNGRSSLKVRVKNKDGKNRIALKKYSGAPYVPGYVVNGEVQLNPPKPTVSDEPLEVGSFTRTATGESFVVTLSGPPPNFPPNRITDLSAEIQEDTVLLSWTAPGEDLDEGTAKSYEIRWSFDSSMLRDSFSNGHAVNTAAVSPQEAGLVEHHPFSLSFPIQNGITIFFAIQSEDEQKAKSKTSNIAQASKILPCPDPNPNCIDLGVAVHLNAAVMDSRMVFVLLWMLLLFTSTGSKLDGNGYVNIIITIGSKVPQDNTVLQNTDIYIMTWPLTGRFLKHWIKRSVSKKLQYLSHPTGPVKIFLKQEQSPLKKIDHANSGYGVEPYANQYEECGAEGEYINFTPEYLLNDTVIHLEKVNTFCREQDHNYETPSTQNEKCGNKAAWTVIFEDSVDKDALQSLKPHQPLPPPPSFKVVQALEFFYRNRLSHISCEMSLSIKPVLELDTTRENFINLLPKVADGSTNMCLGLNRGLQVLQDDNGDVLGDELIFLTDGQATDDIDGCAPSAIRSGAIVHKLAFSNNAANALNVMAESTGVTSIHKLHYLQRSASFFPNKNQNKNSSLVFLPSLDSDSVDKNALRCLKPPLFPPQPPSSLGNMAAVCKYLHYFSLLTTIDNGEATNVNSCALSEAQTDAITRIVALGPSAANALKVMPDKTSNDDMTSNQFSPSGLIYTQTNMSHDGLLKTVLLNISGIPESARGIVYRQTNVSYDGLLKPGTLNIPGNTEV</sequence>
<keyword evidence="2" id="KW-0472">Membrane</keyword>
<dbReference type="Pfam" id="PF08434">
    <property type="entry name" value="CLCA"/>
    <property type="match status" value="5"/>
</dbReference>
<evidence type="ECO:0000259" key="3">
    <source>
        <dbReference type="PROSITE" id="PS50234"/>
    </source>
</evidence>
<keyword evidence="2" id="KW-1133">Transmembrane helix</keyword>
<keyword evidence="5" id="KW-1185">Reference proteome</keyword>